<dbReference type="SUPFAM" id="SSF101898">
    <property type="entry name" value="NHL repeat"/>
    <property type="match status" value="1"/>
</dbReference>
<sequence length="347" mass="38479">MKKIILAATALQFLLILNSCSGSDSEPVVTPEEKGEIKADYISNGFINDFVINADNTVYTIGQNQNDKGGIFTSLKKVGLDGKETTLNYLDLGTYNFAKLALTNNGDVLLVAKGNDSPDQDKIMRFENNFSELKAFYTMKPISSPFASKINLFSICNNNDNTYFVFDYNAKNIKRVLPDLNGDVFVAGSGKSEIKDGAGLDASFNTVTKIISMNSILYLIDDVYDPSTGTYKNSAIRKLEYVNNEWKVTTLVSAANGDHFSDITFDTKNDLYVVSEGKGIFKLNLQNNTLSLFNDGELKIRAGGNRTGTSFKYVHMVKFKGNDIYLMFQSELVKISDFQTKFADAQK</sequence>
<evidence type="ECO:0000313" key="3">
    <source>
        <dbReference type="Proteomes" id="UP000184112"/>
    </source>
</evidence>
<proteinExistence type="predicted"/>
<dbReference type="InterPro" id="IPR011042">
    <property type="entry name" value="6-blade_b-propeller_TolB-like"/>
</dbReference>
<dbReference type="AlphaFoldDB" id="A0A1M5FNC7"/>
<evidence type="ECO:0000256" key="1">
    <source>
        <dbReference type="SAM" id="SignalP"/>
    </source>
</evidence>
<feature type="signal peptide" evidence="1">
    <location>
        <begin position="1"/>
        <end position="21"/>
    </location>
</feature>
<dbReference type="Proteomes" id="UP000184112">
    <property type="component" value="Unassembled WGS sequence"/>
</dbReference>
<feature type="chain" id="PRO_5013155255" evidence="1">
    <location>
        <begin position="22"/>
        <end position="347"/>
    </location>
</feature>
<organism evidence="2 3">
    <name type="scientific">Flavobacterium johnsoniae</name>
    <name type="common">Cytophaga johnsonae</name>
    <dbReference type="NCBI Taxonomy" id="986"/>
    <lineage>
        <taxon>Bacteria</taxon>
        <taxon>Pseudomonadati</taxon>
        <taxon>Bacteroidota</taxon>
        <taxon>Flavobacteriia</taxon>
        <taxon>Flavobacteriales</taxon>
        <taxon>Flavobacteriaceae</taxon>
        <taxon>Flavobacterium</taxon>
    </lineage>
</organism>
<accession>A0A1M5FNC7</accession>
<name>A0A1M5FNC7_FLAJO</name>
<dbReference type="Gene3D" id="2.120.10.30">
    <property type="entry name" value="TolB, C-terminal domain"/>
    <property type="match status" value="1"/>
</dbReference>
<protein>
    <submittedName>
        <fullName evidence="2">Uncharacterized protein</fullName>
    </submittedName>
</protein>
<keyword evidence="1" id="KW-0732">Signal</keyword>
<reference evidence="2 3" key="1">
    <citation type="submission" date="2016-11" db="EMBL/GenBank/DDBJ databases">
        <authorList>
            <person name="Jaros S."/>
            <person name="Januszkiewicz K."/>
            <person name="Wedrychowicz H."/>
        </authorList>
    </citation>
    <scope>NUCLEOTIDE SEQUENCE [LARGE SCALE GENOMIC DNA]</scope>
    <source>
        <strain evidence="2 3">DSM 6792</strain>
    </source>
</reference>
<dbReference type="EMBL" id="FQWH01000001">
    <property type="protein sequence ID" value="SHF93005.1"/>
    <property type="molecule type" value="Genomic_DNA"/>
</dbReference>
<dbReference type="RefSeq" id="WP_139261546.1">
    <property type="nucleotide sequence ID" value="NZ_FQWH01000001.1"/>
</dbReference>
<gene>
    <name evidence="2" type="ORF">SAMN05444388_10124</name>
</gene>
<evidence type="ECO:0000313" key="2">
    <source>
        <dbReference type="EMBL" id="SHF93005.1"/>
    </source>
</evidence>